<dbReference type="OrthoDB" id="67750at2759"/>
<dbReference type="PANTHER" id="PTHR16078">
    <property type="entry name" value="COILED-COIL DOMAIN-CONTAINING PROTEIN 87"/>
    <property type="match status" value="1"/>
</dbReference>
<feature type="compositionally biased region" description="Basic and acidic residues" evidence="2">
    <location>
        <begin position="21"/>
        <end position="42"/>
    </location>
</feature>
<evidence type="ECO:0000313" key="4">
    <source>
        <dbReference type="Proteomes" id="UP000549394"/>
    </source>
</evidence>
<proteinExistence type="predicted"/>
<evidence type="ECO:0000256" key="2">
    <source>
        <dbReference type="SAM" id="MobiDB-lite"/>
    </source>
</evidence>
<feature type="region of interest" description="Disordered" evidence="2">
    <location>
        <begin position="1"/>
        <end position="80"/>
    </location>
</feature>
<evidence type="ECO:0000256" key="1">
    <source>
        <dbReference type="SAM" id="Coils"/>
    </source>
</evidence>
<keyword evidence="4" id="KW-1185">Reference proteome</keyword>
<dbReference type="Gene3D" id="1.20.58.1520">
    <property type="match status" value="1"/>
</dbReference>
<reference evidence="3 4" key="1">
    <citation type="submission" date="2020-08" db="EMBL/GenBank/DDBJ databases">
        <authorList>
            <person name="Hejnol A."/>
        </authorList>
    </citation>
    <scope>NUCLEOTIDE SEQUENCE [LARGE SCALE GENOMIC DNA]</scope>
</reference>
<protein>
    <submittedName>
        <fullName evidence="3">DgyrCDS4792</fullName>
    </submittedName>
</protein>
<organism evidence="3 4">
    <name type="scientific">Dimorphilus gyrociliatus</name>
    <dbReference type="NCBI Taxonomy" id="2664684"/>
    <lineage>
        <taxon>Eukaryota</taxon>
        <taxon>Metazoa</taxon>
        <taxon>Spiralia</taxon>
        <taxon>Lophotrochozoa</taxon>
        <taxon>Annelida</taxon>
        <taxon>Polychaeta</taxon>
        <taxon>Polychaeta incertae sedis</taxon>
        <taxon>Dinophilidae</taxon>
        <taxon>Dimorphilus</taxon>
    </lineage>
</organism>
<feature type="coiled-coil region" evidence="1">
    <location>
        <begin position="944"/>
        <end position="978"/>
    </location>
</feature>
<comment type="caution">
    <text evidence="3">The sequence shown here is derived from an EMBL/GenBank/DDBJ whole genome shotgun (WGS) entry which is preliminary data.</text>
</comment>
<keyword evidence="1" id="KW-0175">Coiled coil</keyword>
<evidence type="ECO:0000313" key="3">
    <source>
        <dbReference type="EMBL" id="CAD5115851.1"/>
    </source>
</evidence>
<dbReference type="PANTHER" id="PTHR16078:SF1">
    <property type="entry name" value="COILED-COIL DOMAIN-CONTAINING PROTEIN 87"/>
    <property type="match status" value="1"/>
</dbReference>
<accession>A0A7I8VHT2</accession>
<dbReference type="EMBL" id="CAJFCJ010000006">
    <property type="protein sequence ID" value="CAD5115851.1"/>
    <property type="molecule type" value="Genomic_DNA"/>
</dbReference>
<name>A0A7I8VHT2_9ANNE</name>
<dbReference type="InterPro" id="IPR037383">
    <property type="entry name" value="CCDC87"/>
</dbReference>
<feature type="compositionally biased region" description="Basic and acidic residues" evidence="2">
    <location>
        <begin position="67"/>
        <end position="76"/>
    </location>
</feature>
<sequence>MEEQNYCKIDGRNGEGTSKTGSDRSDDSDSTLERLNKPEDKVKKAKYPILKSDKEPAPPKPPRKVLKPGEKEESNERPPFVADVNIENRVIREKKLNYDHNVKFHPLADVADMGYDILFETIPENPLSKPMKLSYVGKLVLEPERIGKIFLEPVVFYQKLVAKYAEDNTLSDEDFNNLKKVINVQALDLKKQKEFCQKFIRGIEEIEENLYKYISKYKEISNDLIDVGNFIISFPKENVYIKRILSAEFDKIRLDYGEEFWQSPRVAWQEKSYRDMENVDSYARISKLLMKYLEEMYKSVSFTSLHKRYVSVEEKVKNDPDDQEAKDELDKIWSFFINKKTFEEKYPEIINEFEGGYSLEKIERIFYTFTDLKAITIEKVENQSPEVVKNEMHNFVKSIKQLSEIPPAEFDPEITKITSFRNPEIDESAPAPKVIVKKATICQKCWHHKGKISFIGLGLIAISALAGSSSYFIPLLMPDSDNTVFPNSTTTLTTIKLYSDDKSPVKFTEKLSSTRKITTTKKVETVSTKFTTKKPLIKQRNTTNTFELTSANKHAFIGTIHQMVRQDLPTLPQALPNQKDLPSSSENMLHSLHVFDDLQQKRRNVTQDGVLLDRPVTPINDEVKKAPGSLSKLREFVRRRISSRPLAHISVDDQQSLAAILISELSGTWSQLRLQVDDPLLTKEENKELQRRITVHLITVAEQLFLHYIDKAQEMNSRGVFSSVANLSRLKAQISLDANKYFNILAIRRYIATDIKTGGKEVKQERHGPVRPATETLSVSALLLASRKRRDKKKQPTTLKEHLEDLAENIKDFNMEKLDRIIDDLPVNRFLDRTDSDENLLESSTAGEIGYEAEEFQLKRSSSQMLLGRLVKNKFPSAPNLLSAELDSLSVELDLPKQYPCRSSSLMNIFLNEEESQLGAKQRRIQRVCSIDSKLDDLDEISPLIQAQLNYSNHDERMKELNDKLKELEERERARVEEEKLYVRDPKYPQPDSVSIPAAETRRAAARISERVCLFSDMLSPHLPVYNQLLGEIDDTDIAKLDSNLFLGDEVGEVYGEIMRTVTKDYLSMDEDPAIAACVSSMPSISHKKQIVNKVLKKTSNPPWGQATKYNHWQHTPSDPPVDSRGRQLLVPMIPKGEGKAVEDYPSDVYAPAHQTDSLLQSDFLARAYSSWLAWWKQTVNTDDYLKYLSTQESDYMKTIFHLYDSDEDEEDEDETKKMAEVERQSRIEQVERQKSWMAEKERYEPGMWNVQSVLLGGLGATQPESVSKKETSQIETITVPSRSQMSGKTRVFSRRTAKSSTRDLTEITIDETTIEEKKQQEIQKRLESIWIKLHLPESERLDMAIKYSSKKETEILYTALDLWEKATELTVERELIVAKLENFERTASDPNRYFERGVRGSSVSRLKEASMRTKFYTQLDDIEIELEPILKTLQEKFNDVLSWRGRPYKDKIKWDKTEMLHWLQEERKSRALAVVR</sequence>
<gene>
    <name evidence="3" type="ORF">DGYR_LOCUS4542</name>
</gene>
<dbReference type="Proteomes" id="UP000549394">
    <property type="component" value="Unassembled WGS sequence"/>
</dbReference>